<evidence type="ECO:0000256" key="1">
    <source>
        <dbReference type="SAM" id="MobiDB-lite"/>
    </source>
</evidence>
<evidence type="ECO:0000313" key="3">
    <source>
        <dbReference type="EMBL" id="MDE1206205.1"/>
    </source>
</evidence>
<dbReference type="EMBL" id="JAIWJY010000003">
    <property type="protein sequence ID" value="MDE1206205.1"/>
    <property type="molecule type" value="Genomic_DNA"/>
</dbReference>
<feature type="compositionally biased region" description="Acidic residues" evidence="1">
    <location>
        <begin position="86"/>
        <end position="109"/>
    </location>
</feature>
<evidence type="ECO:0000259" key="2">
    <source>
        <dbReference type="Pfam" id="PF13699"/>
    </source>
</evidence>
<dbReference type="InterPro" id="IPR025295">
    <property type="entry name" value="eCIS_core_dom"/>
</dbReference>
<name>A0A9X4EQ87_9FLAO</name>
<organism evidence="3 4">
    <name type="scientific">Tenacibaculum larymnensis</name>
    <dbReference type="NCBI Taxonomy" id="2878201"/>
    <lineage>
        <taxon>Bacteria</taxon>
        <taxon>Pseudomonadati</taxon>
        <taxon>Bacteroidota</taxon>
        <taxon>Flavobacteriia</taxon>
        <taxon>Flavobacteriales</taxon>
        <taxon>Flavobacteriaceae</taxon>
        <taxon>Tenacibaculum</taxon>
    </lineage>
</organism>
<feature type="compositionally biased region" description="Basic and acidic residues" evidence="1">
    <location>
        <begin position="135"/>
        <end position="152"/>
    </location>
</feature>
<feature type="compositionally biased region" description="Basic and acidic residues" evidence="1">
    <location>
        <begin position="113"/>
        <end position="126"/>
    </location>
</feature>
<dbReference type="RefSeq" id="WP_274639480.1">
    <property type="nucleotide sequence ID" value="NZ_JAIWJY010000003.1"/>
</dbReference>
<feature type="region of interest" description="Disordered" evidence="1">
    <location>
        <begin position="51"/>
        <end position="166"/>
    </location>
</feature>
<comment type="caution">
    <text evidence="3">The sequence shown here is derived from an EMBL/GenBank/DDBJ whole genome shotgun (WGS) entry which is preliminary data.</text>
</comment>
<feature type="domain" description="eCIS core" evidence="2">
    <location>
        <begin position="161"/>
        <end position="236"/>
    </location>
</feature>
<dbReference type="Pfam" id="PF13699">
    <property type="entry name" value="eCIS_core"/>
    <property type="match status" value="1"/>
</dbReference>
<protein>
    <submittedName>
        <fullName evidence="3">DUF4157 domain-containing protein</fullName>
    </submittedName>
</protein>
<gene>
    <name evidence="3" type="ORF">LCI24_05280</name>
</gene>
<keyword evidence="4" id="KW-1185">Reference proteome</keyword>
<proteinExistence type="predicted"/>
<evidence type="ECO:0000313" key="4">
    <source>
        <dbReference type="Proteomes" id="UP001149303"/>
    </source>
</evidence>
<sequence length="368" mass="41926">MFKRDKKPEANNVQAKDKKKDLFIQPKLAFGKKEDQYEVEADNMADKVVGNKNEVNSIQKKENEEEIQQKPLASEVTPLVQKMETTEDEQPVQKMEEEEAVQSKEEEETVQSKCDDCEKEEQVQKQEEEEAVQSKTEKSTSTKNKPSFESKLKRGNGGQKMDAQTRSEMESGFGADFSRVNIHNNSEAAQMSQEIGAQAFTHGNDIYFNEGKYNPNSKDGKHLLAHELTHTIQQKGMVQKKIQRSISRSTPSCSSSSSVPLNYRGVSVRRGAYYTDVFDRPSGGTVNIFVEASSNDDNCHFDNTYGVNVWQCHILGDEKIESQHIRMFREEGGISYSITLPTEEWNTYEKFYLRLYFRCSATVNVSIT</sequence>
<dbReference type="Proteomes" id="UP001149303">
    <property type="component" value="Unassembled WGS sequence"/>
</dbReference>
<accession>A0A9X4EQ87</accession>
<dbReference type="AlphaFoldDB" id="A0A9X4EQ87"/>
<reference evidence="3" key="1">
    <citation type="submission" date="2021-09" db="EMBL/GenBank/DDBJ databases">
        <authorList>
            <person name="Smyrli M."/>
        </authorList>
    </citation>
    <scope>NUCLEOTIDE SEQUENCE</scope>
    <source>
        <strain evidence="3">LAR25</strain>
    </source>
</reference>